<evidence type="ECO:0000313" key="6">
    <source>
        <dbReference type="EMBL" id="POW04799.1"/>
    </source>
</evidence>
<accession>A0A2S4V5I2</accession>
<comment type="caution">
    <text evidence="6">The sequence shown here is derived from an EMBL/GenBank/DDBJ whole genome shotgun (WGS) entry which is preliminary data.</text>
</comment>
<comment type="subcellular location">
    <subcellularLocation>
        <location evidence="1">Membrane</location>
    </subcellularLocation>
</comment>
<reference evidence="6" key="1">
    <citation type="submission" date="2017-12" db="EMBL/GenBank/DDBJ databases">
        <title>Gene loss provides genomic basis for host adaptation in cereal stripe rust fungi.</title>
        <authorList>
            <person name="Xia C."/>
        </authorList>
    </citation>
    <scope>NUCLEOTIDE SEQUENCE [LARGE SCALE GENOMIC DNA]</scope>
    <source>
        <strain evidence="6">93-210</strain>
    </source>
</reference>
<dbReference type="Gene3D" id="3.40.50.1000">
    <property type="entry name" value="HAD superfamily/HAD-like"/>
    <property type="match status" value="1"/>
</dbReference>
<dbReference type="AlphaFoldDB" id="A0A2S4V5I2"/>
<feature type="non-terminal residue" evidence="6">
    <location>
        <position position="334"/>
    </location>
</feature>
<dbReference type="EMBL" id="PKSL01000107">
    <property type="protein sequence ID" value="POW04799.1"/>
    <property type="molecule type" value="Genomic_DNA"/>
</dbReference>
<dbReference type="GO" id="GO:0016887">
    <property type="term" value="F:ATP hydrolysis activity"/>
    <property type="evidence" value="ECO:0007669"/>
    <property type="project" value="InterPro"/>
</dbReference>
<sequence>MTGDGANDAPALARANVGIAVEGATDAARGAADIVLTEPGLSTIVHAIRQSRIVFQRMRNYSIYACAVTIRIVVGFAVMAFAFKFDFPPFMVLVIALLNDGTIMTLSLDRVLPSQSPDHWDLTEIFTYAMGYGICLALSTIVLLAVIIHTSFFEDRFGTEALKNQNDPRVHMIIYLQLDLCHSIPRMVLHGAPSAALFGAFIIAQLISSIIAAYGNWKFTDVEGISATWIGIVWVWNITWFLPLDLVKFGMRAVIKMFKPPVANNKPIPANQLQRTPSRAASINESLYSNRASFIQRGANRNSVLRGRVHADERELRRFSSAQAVSSGAALNRA</sequence>
<keyword evidence="3 5" id="KW-1133">Transmembrane helix</keyword>
<evidence type="ECO:0008006" key="8">
    <source>
        <dbReference type="Google" id="ProtNLM"/>
    </source>
</evidence>
<keyword evidence="7" id="KW-1185">Reference proteome</keyword>
<evidence type="ECO:0000256" key="5">
    <source>
        <dbReference type="SAM" id="Phobius"/>
    </source>
</evidence>
<evidence type="ECO:0000256" key="2">
    <source>
        <dbReference type="ARBA" id="ARBA00022692"/>
    </source>
</evidence>
<keyword evidence="2 5" id="KW-0812">Transmembrane</keyword>
<feature type="transmembrane region" description="Helical" evidence="5">
    <location>
        <begin position="227"/>
        <end position="247"/>
    </location>
</feature>
<dbReference type="PANTHER" id="PTHR42861">
    <property type="entry name" value="CALCIUM-TRANSPORTING ATPASE"/>
    <property type="match status" value="1"/>
</dbReference>
<dbReference type="InterPro" id="IPR023214">
    <property type="entry name" value="HAD_sf"/>
</dbReference>
<dbReference type="Gene3D" id="1.20.1110.10">
    <property type="entry name" value="Calcium-transporting ATPase, transmembrane domain"/>
    <property type="match status" value="1"/>
</dbReference>
<dbReference type="InterPro" id="IPR001757">
    <property type="entry name" value="P_typ_ATPase"/>
</dbReference>
<evidence type="ECO:0000256" key="4">
    <source>
        <dbReference type="ARBA" id="ARBA00023136"/>
    </source>
</evidence>
<dbReference type="InterPro" id="IPR023298">
    <property type="entry name" value="ATPase_P-typ_TM_dom_sf"/>
</dbReference>
<proteinExistence type="predicted"/>
<dbReference type="GO" id="GO:0016020">
    <property type="term" value="C:membrane"/>
    <property type="evidence" value="ECO:0007669"/>
    <property type="project" value="UniProtKB-SubCell"/>
</dbReference>
<dbReference type="SUPFAM" id="SSF81665">
    <property type="entry name" value="Calcium ATPase, transmembrane domain M"/>
    <property type="match status" value="1"/>
</dbReference>
<dbReference type="VEuPathDB" id="FungiDB:PSTT_10117"/>
<keyword evidence="4 5" id="KW-0472">Membrane</keyword>
<dbReference type="VEuPathDB" id="FungiDB:PSHT_01442"/>
<dbReference type="SUPFAM" id="SSF56784">
    <property type="entry name" value="HAD-like"/>
    <property type="match status" value="1"/>
</dbReference>
<evidence type="ECO:0000256" key="1">
    <source>
        <dbReference type="ARBA" id="ARBA00004370"/>
    </source>
</evidence>
<evidence type="ECO:0000313" key="7">
    <source>
        <dbReference type="Proteomes" id="UP000239156"/>
    </source>
</evidence>
<dbReference type="InterPro" id="IPR036412">
    <property type="entry name" value="HAD-like_sf"/>
</dbReference>
<organism evidence="6 7">
    <name type="scientific">Puccinia striiformis</name>
    <dbReference type="NCBI Taxonomy" id="27350"/>
    <lineage>
        <taxon>Eukaryota</taxon>
        <taxon>Fungi</taxon>
        <taxon>Dikarya</taxon>
        <taxon>Basidiomycota</taxon>
        <taxon>Pucciniomycotina</taxon>
        <taxon>Pucciniomycetes</taxon>
        <taxon>Pucciniales</taxon>
        <taxon>Pucciniaceae</taxon>
        <taxon>Puccinia</taxon>
    </lineage>
</organism>
<dbReference type="GO" id="GO:0006812">
    <property type="term" value="P:monoatomic cation transport"/>
    <property type="evidence" value="ECO:0007669"/>
    <property type="project" value="UniProtKB-ARBA"/>
</dbReference>
<name>A0A2S4V5I2_9BASI</name>
<evidence type="ECO:0000256" key="3">
    <source>
        <dbReference type="ARBA" id="ARBA00022989"/>
    </source>
</evidence>
<dbReference type="GO" id="GO:0005524">
    <property type="term" value="F:ATP binding"/>
    <property type="evidence" value="ECO:0007669"/>
    <property type="project" value="InterPro"/>
</dbReference>
<feature type="transmembrane region" description="Helical" evidence="5">
    <location>
        <begin position="195"/>
        <end position="215"/>
    </location>
</feature>
<gene>
    <name evidence="6" type="ORF">PSTT_10117</name>
</gene>
<feature type="transmembrane region" description="Helical" evidence="5">
    <location>
        <begin position="61"/>
        <end position="83"/>
    </location>
</feature>
<protein>
    <recommendedName>
        <fullName evidence="8">Cation-transporting P-type ATPase C-terminal domain-containing protein</fullName>
    </recommendedName>
</protein>
<dbReference type="Proteomes" id="UP000239156">
    <property type="component" value="Unassembled WGS sequence"/>
</dbReference>
<dbReference type="NCBIfam" id="TIGR01494">
    <property type="entry name" value="ATPase_P-type"/>
    <property type="match status" value="1"/>
</dbReference>
<feature type="transmembrane region" description="Helical" evidence="5">
    <location>
        <begin position="128"/>
        <end position="148"/>
    </location>
</feature>
<dbReference type="PRINTS" id="PR00120">
    <property type="entry name" value="HATPASE"/>
</dbReference>
<dbReference type="PRINTS" id="PR00119">
    <property type="entry name" value="CATATPASE"/>
</dbReference>